<organism evidence="1 2">
    <name type="scientific">Rhizobium leguminosarum</name>
    <dbReference type="NCBI Taxonomy" id="384"/>
    <lineage>
        <taxon>Bacteria</taxon>
        <taxon>Pseudomonadati</taxon>
        <taxon>Pseudomonadota</taxon>
        <taxon>Alphaproteobacteria</taxon>
        <taxon>Hyphomicrobiales</taxon>
        <taxon>Rhizobiaceae</taxon>
        <taxon>Rhizobium/Agrobacterium group</taxon>
        <taxon>Rhizobium</taxon>
    </lineage>
</organism>
<gene>
    <name evidence="1" type="ORF">GR257_18960</name>
</gene>
<proteinExistence type="predicted"/>
<comment type="caution">
    <text evidence="1">The sequence shown here is derived from an EMBL/GenBank/DDBJ whole genome shotgun (WGS) entry which is preliminary data.</text>
</comment>
<protein>
    <submittedName>
        <fullName evidence="1">Uncharacterized protein</fullName>
    </submittedName>
</protein>
<dbReference type="EMBL" id="WUFV01000011">
    <property type="protein sequence ID" value="NEK16925.1"/>
    <property type="molecule type" value="Genomic_DNA"/>
</dbReference>
<evidence type="ECO:0000313" key="2">
    <source>
        <dbReference type="Proteomes" id="UP000471705"/>
    </source>
</evidence>
<dbReference type="Proteomes" id="UP000471705">
    <property type="component" value="Unassembled WGS sequence"/>
</dbReference>
<evidence type="ECO:0000313" key="1">
    <source>
        <dbReference type="EMBL" id="NEK16925.1"/>
    </source>
</evidence>
<accession>A0A7K3VIE1</accession>
<dbReference type="AlphaFoldDB" id="A0A7K3VIE1"/>
<name>A0A7K3VIE1_RHILE</name>
<reference evidence="1 2" key="1">
    <citation type="submission" date="2019-12" db="EMBL/GenBank/DDBJ databases">
        <title>Rhizobium genotypes associated with high levels of biological nitrogen fixation by grain legumes in a temperate-maritime cropping system.</title>
        <authorList>
            <person name="Maluk M."/>
            <person name="Francesc Ferrando Molina F."/>
            <person name="Lopez Del Egido L."/>
            <person name="Lafos M."/>
            <person name="Langarica-Fuentes A."/>
            <person name="Gebre Yohannes G."/>
            <person name="Young M.W."/>
            <person name="Martin P."/>
            <person name="Gantlett R."/>
            <person name="Kenicer G."/>
            <person name="Hawes C."/>
            <person name="Begg G.S."/>
            <person name="Quilliam R.S."/>
            <person name="Squire G.R."/>
            <person name="Poole P.S."/>
            <person name="Young P.W."/>
            <person name="Iannetta P.M."/>
            <person name="James E.K."/>
        </authorList>
    </citation>
    <scope>NUCLEOTIDE SEQUENCE [LARGE SCALE GENOMIC DNA]</scope>
    <source>
        <strain evidence="1 2">JHI54</strain>
    </source>
</reference>
<sequence length="92" mass="10800">MSGSSLWVKTSAPASIAPQITSCRPAQLAAERACGRKLQSAAFVHPLRLLHNSLNRNRFQEKIMQQFKVLQRPWRVRKDARRCRYNRIRKRR</sequence>